<evidence type="ECO:0000313" key="2">
    <source>
        <dbReference type="Proteomes" id="UP001652621"/>
    </source>
</evidence>
<dbReference type="InterPro" id="IPR011011">
    <property type="entry name" value="Znf_FYVE_PHD"/>
</dbReference>
<dbReference type="Gene3D" id="3.30.40.10">
    <property type="entry name" value="Zinc/RING finger domain, C3HC4 (zinc finger)"/>
    <property type="match status" value="1"/>
</dbReference>
<protein>
    <submittedName>
        <fullName evidence="3">Uncharacterized protein LOC131804490</fullName>
    </submittedName>
</protein>
<reference evidence="3" key="1">
    <citation type="submission" date="2025-08" db="UniProtKB">
        <authorList>
            <consortium name="RefSeq"/>
        </authorList>
    </citation>
    <scope>IDENTIFICATION</scope>
    <source>
        <strain evidence="3">Aabys</strain>
        <tissue evidence="3">Whole body</tissue>
    </source>
</reference>
<dbReference type="GeneID" id="131804490"/>
<feature type="region of interest" description="Disordered" evidence="1">
    <location>
        <begin position="161"/>
        <end position="182"/>
    </location>
</feature>
<sequence>MNCSMINCKQLVSDEPMVSCWLCLDSYHVRCIQLSPRTADNLRENKGLRWCCTKCRVLDAEFYKFFKKTRTELQDIGTEFRSLADRFEKYKEMLDQTTYLDQFLQSPPDSLRKRKKPTEVTLDKPMNEIITQKIPLITIQETPSKTASSSICNQNRAIVTDLTPSKNPSTSKSAPLSIPTSELTPSVSKKFFSLKSRQPSPPNLRVVLPKRTVFAARFAASTSEDDVLSFIKSKINIDDEIKVFKFKYAEKRSKASFKILVPEDIFEIIVNPSFWPAKAVIHEYIYKEVPKSDIVYLPTSQSKN</sequence>
<dbReference type="Proteomes" id="UP001652621">
    <property type="component" value="Unplaced"/>
</dbReference>
<evidence type="ECO:0000256" key="1">
    <source>
        <dbReference type="SAM" id="MobiDB-lite"/>
    </source>
</evidence>
<accession>A0ABM3VCB5</accession>
<proteinExistence type="predicted"/>
<evidence type="ECO:0000313" key="3">
    <source>
        <dbReference type="RefSeq" id="XP_058983424.1"/>
    </source>
</evidence>
<dbReference type="SUPFAM" id="SSF57903">
    <property type="entry name" value="FYVE/PHD zinc finger"/>
    <property type="match status" value="1"/>
</dbReference>
<gene>
    <name evidence="3" type="primary">LOC131804490</name>
</gene>
<name>A0ABM3VCB5_MUSDO</name>
<keyword evidence="2" id="KW-1185">Reference proteome</keyword>
<dbReference type="RefSeq" id="XP_058983424.1">
    <property type="nucleotide sequence ID" value="XM_059127441.1"/>
</dbReference>
<dbReference type="InterPro" id="IPR013083">
    <property type="entry name" value="Znf_RING/FYVE/PHD"/>
</dbReference>
<organism evidence="2 3">
    <name type="scientific">Musca domestica</name>
    <name type="common">House fly</name>
    <dbReference type="NCBI Taxonomy" id="7370"/>
    <lineage>
        <taxon>Eukaryota</taxon>
        <taxon>Metazoa</taxon>
        <taxon>Ecdysozoa</taxon>
        <taxon>Arthropoda</taxon>
        <taxon>Hexapoda</taxon>
        <taxon>Insecta</taxon>
        <taxon>Pterygota</taxon>
        <taxon>Neoptera</taxon>
        <taxon>Endopterygota</taxon>
        <taxon>Diptera</taxon>
        <taxon>Brachycera</taxon>
        <taxon>Muscomorpha</taxon>
        <taxon>Muscoidea</taxon>
        <taxon>Muscidae</taxon>
        <taxon>Musca</taxon>
    </lineage>
</organism>